<name>A0A1H2S3Q3_9PROT</name>
<proteinExistence type="predicted"/>
<dbReference type="AlphaFoldDB" id="A0A1H2S3Q3"/>
<organism evidence="1 2">
    <name type="scientific">Nitrosomonas communis</name>
    <dbReference type="NCBI Taxonomy" id="44574"/>
    <lineage>
        <taxon>Bacteria</taxon>
        <taxon>Pseudomonadati</taxon>
        <taxon>Pseudomonadota</taxon>
        <taxon>Betaproteobacteria</taxon>
        <taxon>Nitrosomonadales</taxon>
        <taxon>Nitrosomonadaceae</taxon>
        <taxon>Nitrosomonas</taxon>
    </lineage>
</organism>
<sequence length="43" mass="5131">MFFVIQSLSIRIYEMSVCNSFFGYKKARIFLAGYLEHILHMLI</sequence>
<reference evidence="1 2" key="1">
    <citation type="submission" date="2016-10" db="EMBL/GenBank/DDBJ databases">
        <authorList>
            <person name="de Groot N.N."/>
        </authorList>
    </citation>
    <scope>NUCLEOTIDE SEQUENCE [LARGE SCALE GENOMIC DNA]</scope>
    <source>
        <strain evidence="1 2">Nm110</strain>
    </source>
</reference>
<protein>
    <submittedName>
        <fullName evidence="1">Uncharacterized protein</fullName>
    </submittedName>
</protein>
<gene>
    <name evidence="1" type="ORF">SAMN05421882_100623</name>
</gene>
<accession>A0A1H2S3Q3</accession>
<evidence type="ECO:0000313" key="2">
    <source>
        <dbReference type="Proteomes" id="UP000183454"/>
    </source>
</evidence>
<evidence type="ECO:0000313" key="1">
    <source>
        <dbReference type="EMBL" id="SDW26257.1"/>
    </source>
</evidence>
<dbReference type="Proteomes" id="UP000183454">
    <property type="component" value="Unassembled WGS sequence"/>
</dbReference>
<dbReference type="EMBL" id="FNNH01000006">
    <property type="protein sequence ID" value="SDW26257.1"/>
    <property type="molecule type" value="Genomic_DNA"/>
</dbReference>